<evidence type="ECO:0000256" key="6">
    <source>
        <dbReference type="PIRNR" id="PIRNR002854"/>
    </source>
</evidence>
<reference evidence="8 9" key="1">
    <citation type="submission" date="2020-08" db="EMBL/GenBank/DDBJ databases">
        <title>Complete genome sequence of Entomobacter blattae G55GP.</title>
        <authorList>
            <person name="Poehlein A."/>
            <person name="Guzman J."/>
            <person name="Daniel R."/>
            <person name="Vilcinskas A."/>
        </authorList>
    </citation>
    <scope>NUCLEOTIDE SEQUENCE [LARGE SCALE GENOMIC DNA]</scope>
    <source>
        <strain evidence="8 9">G55GP</strain>
    </source>
</reference>
<dbReference type="CDD" id="cd13598">
    <property type="entry name" value="PBP2_lipoprotein_IlpA_like"/>
    <property type="match status" value="1"/>
</dbReference>
<dbReference type="EMBL" id="CP060244">
    <property type="protein sequence ID" value="QNT79475.1"/>
    <property type="molecule type" value="Genomic_DNA"/>
</dbReference>
<dbReference type="PROSITE" id="PS51318">
    <property type="entry name" value="TAT"/>
    <property type="match status" value="1"/>
</dbReference>
<dbReference type="PANTHER" id="PTHR30429">
    <property type="entry name" value="D-METHIONINE-BINDING LIPOPROTEIN METQ"/>
    <property type="match status" value="1"/>
</dbReference>
<evidence type="ECO:0000256" key="7">
    <source>
        <dbReference type="SAM" id="SignalP"/>
    </source>
</evidence>
<evidence type="ECO:0000256" key="2">
    <source>
        <dbReference type="ARBA" id="ARBA00022729"/>
    </source>
</evidence>
<dbReference type="AlphaFoldDB" id="A0A7H1NUL5"/>
<dbReference type="SUPFAM" id="SSF53850">
    <property type="entry name" value="Periplasmic binding protein-like II"/>
    <property type="match status" value="1"/>
</dbReference>
<evidence type="ECO:0000256" key="4">
    <source>
        <dbReference type="ARBA" id="ARBA00023139"/>
    </source>
</evidence>
<dbReference type="Proteomes" id="UP000516349">
    <property type="component" value="Chromosome"/>
</dbReference>
<feature type="chain" id="PRO_5028996906" description="Lipoprotein" evidence="7">
    <location>
        <begin position="24"/>
        <end position="275"/>
    </location>
</feature>
<dbReference type="Gene3D" id="3.40.190.10">
    <property type="entry name" value="Periplasmic binding protein-like II"/>
    <property type="match status" value="2"/>
</dbReference>
<evidence type="ECO:0000313" key="8">
    <source>
        <dbReference type="EMBL" id="QNT79475.1"/>
    </source>
</evidence>
<evidence type="ECO:0000256" key="5">
    <source>
        <dbReference type="ARBA" id="ARBA00023288"/>
    </source>
</evidence>
<accession>A0A7H1NUL5</accession>
<dbReference type="RefSeq" id="WP_203413630.1">
    <property type="nucleotide sequence ID" value="NZ_CP060244.1"/>
</dbReference>
<dbReference type="PIRSF" id="PIRSF002854">
    <property type="entry name" value="MetQ"/>
    <property type="match status" value="1"/>
</dbReference>
<keyword evidence="4" id="KW-0564">Palmitate</keyword>
<feature type="signal peptide" evidence="7">
    <location>
        <begin position="1"/>
        <end position="23"/>
    </location>
</feature>
<proteinExistence type="inferred from homology"/>
<dbReference type="KEGG" id="ebla:JGUZn3_22740"/>
<keyword evidence="9" id="KW-1185">Reference proteome</keyword>
<keyword evidence="5 6" id="KW-0449">Lipoprotein</keyword>
<sequence length="275" mass="30143">MATAHLRRSLLKLTAFAAFAAFAAFSSGSMPLAHAKNNALKLGIMSGPEEDIARVAVDVAKSHGLNVELVTFSNYSLPNEALASGDIYANAFQTQPFLDAQIKARGYNIIAVAPIWVEPLGFYSKKIKNIAELPEKARIAIPSDSSNQARALNLLAAHKLITLSEAHSFLTSLADIKENPKKFQFIELDGAQLPRSLADVEMAAINTNYLIAANLDAHTALIHEEVKDNPYINLIVVRKEDKDKPETKALIKAFQSEKVKTYMLQTFKNAILPAW</sequence>
<name>A0A7H1NUL5_9PROT</name>
<comment type="similarity">
    <text evidence="6">Belongs to the nlpA lipoprotein family.</text>
</comment>
<dbReference type="PANTHER" id="PTHR30429:SF1">
    <property type="entry name" value="D-METHIONINE-BINDING LIPOPROTEIN METQ-RELATED"/>
    <property type="match status" value="1"/>
</dbReference>
<dbReference type="InterPro" id="IPR006311">
    <property type="entry name" value="TAT_signal"/>
</dbReference>
<evidence type="ECO:0000256" key="3">
    <source>
        <dbReference type="ARBA" id="ARBA00023136"/>
    </source>
</evidence>
<gene>
    <name evidence="8" type="primary">metQ</name>
    <name evidence="8" type="ORF">JGUZn3_22740</name>
</gene>
<keyword evidence="2 7" id="KW-0732">Signal</keyword>
<keyword evidence="3" id="KW-0472">Membrane</keyword>
<dbReference type="Pfam" id="PF03180">
    <property type="entry name" value="Lipoprotein_9"/>
    <property type="match status" value="1"/>
</dbReference>
<evidence type="ECO:0000313" key="9">
    <source>
        <dbReference type="Proteomes" id="UP000516349"/>
    </source>
</evidence>
<protein>
    <recommendedName>
        <fullName evidence="6">Lipoprotein</fullName>
    </recommendedName>
</protein>
<dbReference type="NCBIfam" id="TIGR00363">
    <property type="entry name" value="MetQ/NlpA family lipoprotein"/>
    <property type="match status" value="1"/>
</dbReference>
<dbReference type="InterPro" id="IPR004872">
    <property type="entry name" value="Lipoprotein_NlpA"/>
</dbReference>
<organism evidence="8 9">
    <name type="scientific">Entomobacter blattae</name>
    <dbReference type="NCBI Taxonomy" id="2762277"/>
    <lineage>
        <taxon>Bacteria</taxon>
        <taxon>Pseudomonadati</taxon>
        <taxon>Pseudomonadota</taxon>
        <taxon>Alphaproteobacteria</taxon>
        <taxon>Acetobacterales</taxon>
        <taxon>Acetobacteraceae</taxon>
        <taxon>Entomobacter</taxon>
    </lineage>
</organism>
<comment type="subcellular location">
    <subcellularLocation>
        <location evidence="1">Membrane</location>
        <topology evidence="1">Lipid-anchor</topology>
    </subcellularLocation>
</comment>
<evidence type="ECO:0000256" key="1">
    <source>
        <dbReference type="ARBA" id="ARBA00004635"/>
    </source>
</evidence>
<dbReference type="GO" id="GO:0016020">
    <property type="term" value="C:membrane"/>
    <property type="evidence" value="ECO:0007669"/>
    <property type="project" value="UniProtKB-SubCell"/>
</dbReference>